<dbReference type="SMART" id="SM00490">
    <property type="entry name" value="HELICc"/>
    <property type="match status" value="1"/>
</dbReference>
<evidence type="ECO:0000256" key="10">
    <source>
        <dbReference type="SAM" id="MobiDB-lite"/>
    </source>
</evidence>
<dbReference type="SUPFAM" id="SSF52540">
    <property type="entry name" value="P-loop containing nucleoside triphosphate hydrolases"/>
    <property type="match status" value="2"/>
</dbReference>
<accession>G0V637</accession>
<dbReference type="HOGENOM" id="CLU_000315_29_2_1"/>
<keyword evidence="7" id="KW-0238">DNA-binding</keyword>
<evidence type="ECO:0000256" key="6">
    <source>
        <dbReference type="ARBA" id="ARBA00022840"/>
    </source>
</evidence>
<dbReference type="Pfam" id="PF00271">
    <property type="entry name" value="Helicase_C"/>
    <property type="match status" value="1"/>
</dbReference>
<dbReference type="KEGG" id="ncs:NCAS_0A03690"/>
<evidence type="ECO:0008006" key="16">
    <source>
        <dbReference type="Google" id="ProtNLM"/>
    </source>
</evidence>
<dbReference type="GO" id="GO:0140658">
    <property type="term" value="F:ATP-dependent chromatin remodeler activity"/>
    <property type="evidence" value="ECO:0007669"/>
    <property type="project" value="TreeGrafter"/>
</dbReference>
<feature type="domain" description="Helicase ATP-binding" evidence="12">
    <location>
        <begin position="394"/>
        <end position="568"/>
    </location>
</feature>
<dbReference type="FunFam" id="3.40.50.10810:FF:000007">
    <property type="entry name" value="Chromodomain-helicase-DNA-binding protein 2 isoform 1"/>
    <property type="match status" value="1"/>
</dbReference>
<dbReference type="Pfam" id="PF13907">
    <property type="entry name" value="CHD1-like_C"/>
    <property type="match status" value="1"/>
</dbReference>
<reference evidence="14 15" key="1">
    <citation type="journal article" date="2011" name="Proc. Natl. Acad. Sci. U.S.A.">
        <title>Evolutionary erosion of yeast sex chromosomes by mating-type switching accidents.</title>
        <authorList>
            <person name="Gordon J.L."/>
            <person name="Armisen D."/>
            <person name="Proux-Wera E."/>
            <person name="Oheigeartaigh S.S."/>
            <person name="Byrne K.P."/>
            <person name="Wolfe K.H."/>
        </authorList>
    </citation>
    <scope>NUCLEOTIDE SEQUENCE [LARGE SCALE GENOMIC DNA]</scope>
    <source>
        <strain evidence="15">ATCC 76901 / BCRC 22586 / CBS 4309 / NBRC 1992 / NRRL Y-12630</strain>
    </source>
</reference>
<evidence type="ECO:0000313" key="15">
    <source>
        <dbReference type="Proteomes" id="UP000001640"/>
    </source>
</evidence>
<feature type="domain" description="Chromo" evidence="11">
    <location>
        <begin position="290"/>
        <end position="355"/>
    </location>
</feature>
<dbReference type="Gene3D" id="6.10.140.1440">
    <property type="match status" value="1"/>
</dbReference>
<dbReference type="PANTHER" id="PTHR45623:SF14">
    <property type="entry name" value="CHROMODOMAIN-HELICASE-DNA-BINDING PROTEIN 1"/>
    <property type="match status" value="1"/>
</dbReference>
<feature type="region of interest" description="Disordered" evidence="10">
    <location>
        <begin position="1220"/>
        <end position="1250"/>
    </location>
</feature>
<dbReference type="GeneID" id="96900414"/>
<dbReference type="SUPFAM" id="SSF46689">
    <property type="entry name" value="Homeodomain-like"/>
    <property type="match status" value="1"/>
</dbReference>
<keyword evidence="6" id="KW-0067">ATP-binding</keyword>
<dbReference type="GO" id="GO:0000123">
    <property type="term" value="C:histone acetyltransferase complex"/>
    <property type="evidence" value="ECO:0007669"/>
    <property type="project" value="UniProtKB-ARBA"/>
</dbReference>
<keyword evidence="4" id="KW-0547">Nucleotide-binding</keyword>
<keyword evidence="8" id="KW-0539">Nucleus</keyword>
<dbReference type="InterPro" id="IPR041150">
    <property type="entry name" value="Cdh1_DBD"/>
</dbReference>
<dbReference type="SMART" id="SM00298">
    <property type="entry name" value="CHROMO"/>
    <property type="match status" value="2"/>
</dbReference>
<dbReference type="GO" id="GO:0042393">
    <property type="term" value="F:histone binding"/>
    <property type="evidence" value="ECO:0007669"/>
    <property type="project" value="TreeGrafter"/>
</dbReference>
<dbReference type="InterPro" id="IPR009057">
    <property type="entry name" value="Homeodomain-like_sf"/>
</dbReference>
<dbReference type="CDD" id="cd18793">
    <property type="entry name" value="SF2_C_SNF"/>
    <property type="match status" value="1"/>
</dbReference>
<feature type="compositionally biased region" description="Acidic residues" evidence="10">
    <location>
        <begin position="59"/>
        <end position="83"/>
    </location>
</feature>
<organism evidence="14 15">
    <name type="scientific">Naumovozyma castellii</name>
    <name type="common">Yeast</name>
    <name type="synonym">Saccharomyces castellii</name>
    <dbReference type="NCBI Taxonomy" id="27288"/>
    <lineage>
        <taxon>Eukaryota</taxon>
        <taxon>Fungi</taxon>
        <taxon>Dikarya</taxon>
        <taxon>Ascomycota</taxon>
        <taxon>Saccharomycotina</taxon>
        <taxon>Saccharomycetes</taxon>
        <taxon>Saccharomycetales</taxon>
        <taxon>Saccharomycetaceae</taxon>
        <taxon>Naumovozyma</taxon>
    </lineage>
</organism>
<name>G0V637_NAUCA</name>
<dbReference type="Pfam" id="PF00176">
    <property type="entry name" value="SNF2-rel_dom"/>
    <property type="match status" value="1"/>
</dbReference>
<evidence type="ECO:0000256" key="9">
    <source>
        <dbReference type="SAM" id="Coils"/>
    </source>
</evidence>
<proteinExistence type="inferred from homology"/>
<dbReference type="GO" id="GO:0016887">
    <property type="term" value="F:ATP hydrolysis activity"/>
    <property type="evidence" value="ECO:0007669"/>
    <property type="project" value="TreeGrafter"/>
</dbReference>
<dbReference type="GO" id="GO:0003677">
    <property type="term" value="F:DNA binding"/>
    <property type="evidence" value="ECO:0007669"/>
    <property type="project" value="UniProtKB-KW"/>
</dbReference>
<evidence type="ECO:0000256" key="3">
    <source>
        <dbReference type="ARBA" id="ARBA00022737"/>
    </source>
</evidence>
<dbReference type="Proteomes" id="UP000001640">
    <property type="component" value="Chromosome 1"/>
</dbReference>
<gene>
    <name evidence="14" type="primary">NCAS0A03690</name>
    <name evidence="14" type="ordered locus">NCAS_0A03690</name>
</gene>
<dbReference type="InParanoid" id="G0V637"/>
<dbReference type="SMART" id="SM00487">
    <property type="entry name" value="DEXDc"/>
    <property type="match status" value="1"/>
</dbReference>
<dbReference type="InterPro" id="IPR000330">
    <property type="entry name" value="SNF2_N"/>
</dbReference>
<evidence type="ECO:0000256" key="4">
    <source>
        <dbReference type="ARBA" id="ARBA00022741"/>
    </source>
</evidence>
<keyword evidence="9" id="KW-0175">Coiled coil</keyword>
<dbReference type="OMA" id="WVQIRDD"/>
<dbReference type="SUPFAM" id="SSF54160">
    <property type="entry name" value="Chromo domain-like"/>
    <property type="match status" value="2"/>
</dbReference>
<dbReference type="CDD" id="cd18664">
    <property type="entry name" value="CD2_tandem_ScCHD1_like"/>
    <property type="match status" value="1"/>
</dbReference>
<dbReference type="Pfam" id="PF00385">
    <property type="entry name" value="Chromo"/>
    <property type="match status" value="2"/>
</dbReference>
<evidence type="ECO:0000259" key="11">
    <source>
        <dbReference type="PROSITE" id="PS50013"/>
    </source>
</evidence>
<evidence type="ECO:0000259" key="13">
    <source>
        <dbReference type="PROSITE" id="PS51194"/>
    </source>
</evidence>
<dbReference type="Gene3D" id="3.40.50.300">
    <property type="entry name" value="P-loop containing nucleotide triphosphate hydrolases"/>
    <property type="match status" value="1"/>
</dbReference>
<comment type="subcellular location">
    <subcellularLocation>
        <location evidence="1">Nucleus</location>
    </subcellularLocation>
</comment>
<dbReference type="GO" id="GO:0034728">
    <property type="term" value="P:nucleosome organization"/>
    <property type="evidence" value="ECO:0007669"/>
    <property type="project" value="TreeGrafter"/>
</dbReference>
<feature type="domain" description="Helicase C-terminal" evidence="13">
    <location>
        <begin position="705"/>
        <end position="866"/>
    </location>
</feature>
<feature type="region of interest" description="Disordered" evidence="10">
    <location>
        <begin position="1"/>
        <end position="122"/>
    </location>
</feature>
<protein>
    <recommendedName>
        <fullName evidence="16">CHD1</fullName>
    </recommendedName>
</protein>
<dbReference type="InterPro" id="IPR014001">
    <property type="entry name" value="Helicase_ATP-bd"/>
</dbReference>
<dbReference type="SMART" id="SM01176">
    <property type="entry name" value="DUF4208"/>
    <property type="match status" value="1"/>
</dbReference>
<evidence type="ECO:0000256" key="8">
    <source>
        <dbReference type="ARBA" id="ARBA00023242"/>
    </source>
</evidence>
<evidence type="ECO:0000313" key="14">
    <source>
        <dbReference type="EMBL" id="CCC66927.1"/>
    </source>
</evidence>
<dbReference type="GO" id="GO:0005634">
    <property type="term" value="C:nucleus"/>
    <property type="evidence" value="ECO:0007669"/>
    <property type="project" value="UniProtKB-SubCell"/>
</dbReference>
<dbReference type="Gene3D" id="2.40.50.40">
    <property type="match status" value="2"/>
</dbReference>
<dbReference type="STRING" id="1064592.G0V637"/>
<dbReference type="InterPro" id="IPR049730">
    <property type="entry name" value="SNF2/RAD54-like_C"/>
</dbReference>
<feature type="compositionally biased region" description="Polar residues" evidence="10">
    <location>
        <begin position="1324"/>
        <end position="1334"/>
    </location>
</feature>
<dbReference type="InterPro" id="IPR025260">
    <property type="entry name" value="CHD1-like_C"/>
</dbReference>
<keyword evidence="5" id="KW-0378">Hydrolase</keyword>
<dbReference type="PROSITE" id="PS51192">
    <property type="entry name" value="HELICASE_ATP_BIND_1"/>
    <property type="match status" value="1"/>
</dbReference>
<dbReference type="FunCoup" id="G0V637">
    <property type="interactions" value="1014"/>
</dbReference>
<dbReference type="eggNOG" id="KOG0384">
    <property type="taxonomic scope" value="Eukaryota"/>
</dbReference>
<feature type="compositionally biased region" description="Acidic residues" evidence="10">
    <location>
        <begin position="153"/>
        <end position="167"/>
    </location>
</feature>
<keyword evidence="15" id="KW-1185">Reference proteome</keyword>
<evidence type="ECO:0000259" key="12">
    <source>
        <dbReference type="PROSITE" id="PS51192"/>
    </source>
</evidence>
<sequence>MGSVKDLPNEILQNPELYGLRRSHRAPTHNYFEDEEDDEDAVKTSSRRGRKKSNVDPDVNLDDDEDEEDLSELDDDEDDDDDDYGSKGKKKHTRTIRKQKPKRTSRSKKGTDDDDEEDEFGVPVRFSERNNKTVNYNVDYSDDDLLVSEEDYDMNSDDEDEENDEEDTGNRLEYSATPQLEDVHSIDMVITHKLKDGVDESVWKKVMNLQECKDNIQFLIKWTDQSHLHNTWETYESLGQIKGLKRLDNYCKQFIIQDQQVRLDPYITPEDLEVMDMEQERRLDEFQEFTIPERIVDSQRVTLDDGTSELQYLVKWKRLNYDEATWEAAADIVKDAPEQVKHFQNRINSKILPQNSTNYNNSARPKFEKLVEQPSYVKFGELRDFQLTGINWMAFLWSKNDNGILADEMGLGKTVQTVAFISWLIYARRQNGPHIVVVPLSTMPAWQETFDKWAPDLNVICYMGNQRSRDAIREFEFYTNPYAKGKKNIKFNVLLTTYEYILKDRSELGSIKWQFLAVDEAHRLKNAESSLYESLNSFKVNNRLLITGTPLQNNIKELAALINFLMPGRFTIDQEIDFENQDEEQEEYIRDLHKRLQPFILRRLKKDVEKSLPSKTERILRVELSDVQTEYYKNILTKNYSALTAGSKGGHFSLLNIMSELKKASNHPYLFDNAEERVLKKFGDGQMSRENVLRGLIMSSGKMVLLDQLLNKLKKDGHRVLIFSQMVRMLDILGDYLSIKGITFQRLDGTVPSAQRRISIDHFNAPDSTDDVFLLSTRAGGLGINLMTADTVIIFDSDWNPQADLQAMARAHRIGQKNHVMVYRLVSKDTVEEEVLERARKKMILEYAIISLGVTDGSKYTKKNEPNPGELSEILKFGAGNMFAAKDNQKKLEDLNLDDVLNHAEDHVTTPDLGESHLGGEEFLKQFEVTDYKADVDWDDIIPEEELKKLKDEEQKRKDDEYIKEQLDMMNRRDNALKKIKHSVNGDGTTVDSDDESSSRTSKRRARNDLTSIGESEIRAIYKAVLKYGDLTNLFEELISDGNLPVKSIDKYQEVYAEMMEVARENLHSEEAKRKEIMEKLEKKAHEYRLKLKSGEIKPDDQPKDNPNAELAMKRKEKKAILFTFYDVKSLNAESFIGRAEALDFLRKYIHEHFKDDPLKFHIANRSPKAVQNWSSNWNKEDDEKLLVGVFKYGYGSWTQIRDDPFLGLTNKIFLNDSSSDPVMKKETATNTTNTKKGKGVTGSSKKVPGAIHLGRRVDYLISVMRDESQENTPSATATPTSGLKRKRQTKLSKPPTAKSSVNSTPSSKRTKLTPKTLKKVTKASKSVSNSPTPVNKKRTTSNMTPPGSENVIEKEYESMDEDECRHAMAPVRLSLKKLRNGNKGLDRKEFAHMLKSELTNIGDHIESQKGTSKKTDPVNFKKHLWSYSSHFWPANVASAKLMAMYDKIIATKESQA</sequence>
<feature type="compositionally biased region" description="Polar residues" evidence="10">
    <location>
        <begin position="1271"/>
        <end position="1282"/>
    </location>
</feature>
<dbReference type="InterPro" id="IPR027417">
    <property type="entry name" value="P-loop_NTPase"/>
</dbReference>
<dbReference type="EMBL" id="HE576752">
    <property type="protein sequence ID" value="CCC66927.1"/>
    <property type="molecule type" value="Genomic_DNA"/>
</dbReference>
<dbReference type="GO" id="GO:0005524">
    <property type="term" value="F:ATP binding"/>
    <property type="evidence" value="ECO:0007669"/>
    <property type="project" value="UniProtKB-KW"/>
</dbReference>
<keyword evidence="3" id="KW-0677">Repeat</keyword>
<dbReference type="Pfam" id="PF23588">
    <property type="entry name" value="HTH_CHD1_Hrp3"/>
    <property type="match status" value="1"/>
</dbReference>
<dbReference type="FunFam" id="2.40.50.40:FF:000038">
    <property type="entry name" value="Chromo domain-containing protein 1"/>
    <property type="match status" value="1"/>
</dbReference>
<dbReference type="InterPro" id="IPR000953">
    <property type="entry name" value="Chromo/chromo_shadow_dom"/>
</dbReference>
<dbReference type="Gene3D" id="3.40.50.10810">
    <property type="entry name" value="Tandem AAA-ATPase domain"/>
    <property type="match status" value="1"/>
</dbReference>
<evidence type="ECO:0000256" key="1">
    <source>
        <dbReference type="ARBA" id="ARBA00004123"/>
    </source>
</evidence>
<dbReference type="Gene3D" id="1.10.10.60">
    <property type="entry name" value="Homeodomain-like"/>
    <property type="match status" value="1"/>
</dbReference>
<feature type="compositionally biased region" description="Basic residues" evidence="10">
    <location>
        <begin position="87"/>
        <end position="108"/>
    </location>
</feature>
<dbReference type="CDD" id="cd17993">
    <property type="entry name" value="DEXHc_CHD1_2"/>
    <property type="match status" value="1"/>
</dbReference>
<reference key="2">
    <citation type="submission" date="2011-08" db="EMBL/GenBank/DDBJ databases">
        <title>Genome sequence of Naumovozyma castellii.</title>
        <authorList>
            <person name="Gordon J.L."/>
            <person name="Armisen D."/>
            <person name="Proux-Wera E."/>
            <person name="OhEigeartaigh S.S."/>
            <person name="Byrne K.P."/>
            <person name="Wolfe K.H."/>
        </authorList>
    </citation>
    <scope>NUCLEOTIDE SEQUENCE</scope>
    <source>
        <strain>Type strain:CBS 4309</strain>
    </source>
</reference>
<dbReference type="PROSITE" id="PS50013">
    <property type="entry name" value="CHROMO_2"/>
    <property type="match status" value="2"/>
</dbReference>
<feature type="region of interest" description="Disordered" evidence="10">
    <location>
        <begin position="153"/>
        <end position="172"/>
    </location>
</feature>
<evidence type="ECO:0000256" key="7">
    <source>
        <dbReference type="ARBA" id="ARBA00023125"/>
    </source>
</evidence>
<dbReference type="OrthoDB" id="5857104at2759"/>
<dbReference type="PANTHER" id="PTHR45623">
    <property type="entry name" value="CHROMODOMAIN-HELICASE-DNA-BINDING PROTEIN 3-RELATED-RELATED"/>
    <property type="match status" value="1"/>
</dbReference>
<feature type="compositionally biased region" description="Basic residues" evidence="10">
    <location>
        <begin position="1309"/>
        <end position="1323"/>
    </location>
</feature>
<feature type="coiled-coil region" evidence="9">
    <location>
        <begin position="1060"/>
        <end position="1098"/>
    </location>
</feature>
<evidence type="ECO:0000256" key="2">
    <source>
        <dbReference type="ARBA" id="ARBA00007025"/>
    </source>
</evidence>
<dbReference type="GO" id="GO:0003682">
    <property type="term" value="F:chromatin binding"/>
    <property type="evidence" value="ECO:0007669"/>
    <property type="project" value="TreeGrafter"/>
</dbReference>
<dbReference type="InterPro" id="IPR001650">
    <property type="entry name" value="Helicase_C-like"/>
</dbReference>
<dbReference type="InterPro" id="IPR023780">
    <property type="entry name" value="Chromo_domain"/>
</dbReference>
<dbReference type="FunFam" id="3.40.50.300:FF:000130">
    <property type="entry name" value="Chromodomain-helicase-DNA-binding protein 2 isoform 1"/>
    <property type="match status" value="1"/>
</dbReference>
<dbReference type="InterPro" id="IPR016197">
    <property type="entry name" value="Chromo-like_dom_sf"/>
</dbReference>
<feature type="region of interest" description="Disordered" evidence="10">
    <location>
        <begin position="1265"/>
        <end position="1350"/>
    </location>
</feature>
<dbReference type="RefSeq" id="XP_003673316.1">
    <property type="nucleotide sequence ID" value="XM_003673268.1"/>
</dbReference>
<dbReference type="Pfam" id="PF18196">
    <property type="entry name" value="Cdh1_DBD_1"/>
    <property type="match status" value="1"/>
</dbReference>
<dbReference type="InterPro" id="IPR038718">
    <property type="entry name" value="SNF2-like_sf"/>
</dbReference>
<comment type="similarity">
    <text evidence="2">Belongs to the SNF2/RAD54 helicase family.</text>
</comment>
<dbReference type="PROSITE" id="PS51194">
    <property type="entry name" value="HELICASE_CTER"/>
    <property type="match status" value="1"/>
</dbReference>
<evidence type="ECO:0000256" key="5">
    <source>
        <dbReference type="ARBA" id="ARBA00022801"/>
    </source>
</evidence>
<feature type="region of interest" description="Disordered" evidence="10">
    <location>
        <begin position="979"/>
        <end position="1008"/>
    </location>
</feature>
<feature type="domain" description="Chromo" evidence="11">
    <location>
        <begin position="201"/>
        <end position="262"/>
    </location>
</feature>
<dbReference type="InterPro" id="IPR056302">
    <property type="entry name" value="CHD1-2/Hrp3_HTH"/>
</dbReference>